<keyword evidence="2" id="KW-1185">Reference proteome</keyword>
<organism evidence="1 2">
    <name type="scientific">Corallococcus aberystwythensis</name>
    <dbReference type="NCBI Taxonomy" id="2316722"/>
    <lineage>
        <taxon>Bacteria</taxon>
        <taxon>Pseudomonadati</taxon>
        <taxon>Myxococcota</taxon>
        <taxon>Myxococcia</taxon>
        <taxon>Myxococcales</taxon>
        <taxon>Cystobacterineae</taxon>
        <taxon>Myxococcaceae</taxon>
        <taxon>Corallococcus</taxon>
    </lineage>
</organism>
<dbReference type="RefSeq" id="WP_120554174.1">
    <property type="nucleotide sequence ID" value="NZ_RAWK01000019.1"/>
</dbReference>
<comment type="caution">
    <text evidence="1">The sequence shown here is derived from an EMBL/GenBank/DDBJ whole genome shotgun (WGS) entry which is preliminary data.</text>
</comment>
<dbReference type="Proteomes" id="UP000267003">
    <property type="component" value="Unassembled WGS sequence"/>
</dbReference>
<sequence>MTSGLPELDDFSLEGREAFLATWEPVLWAYWRDAYAAALTDGEAWLRAAEARAGGRNNAQAGQWIAEQILKALRTRPRLDFAPAWTNLSGWYGWWVGRRAMAAQQRASNFTSLDEEHPGAAGHSPEDALVDRLDRNRRMKQLLALIDGWARILGRISEGTGLPDIEADWLWATCIARRPLARLLLEVGMGDARFQEVDKSILLAKTSVPGDASKERTARSRKGAAAALRFNLEALLPRNAKLAPAHHVFLGPVRDPREAPALPARPVTDEALWGFREVLRLSSRPAESVERESPLEALWTQVFEAALKKAVARLLPTAYRKQLEQDLADWVGAQAREEQE</sequence>
<gene>
    <name evidence="1" type="ORF">D7W81_05065</name>
</gene>
<protein>
    <submittedName>
        <fullName evidence="1">Uncharacterized protein</fullName>
    </submittedName>
</protein>
<name>A0A3A8QYU6_9BACT</name>
<dbReference type="AlphaFoldDB" id="A0A3A8QYU6"/>
<accession>A0A3A8QYU6</accession>
<dbReference type="EMBL" id="RAWK01000019">
    <property type="protein sequence ID" value="RKH72961.1"/>
    <property type="molecule type" value="Genomic_DNA"/>
</dbReference>
<dbReference type="OrthoDB" id="9994111at2"/>
<evidence type="ECO:0000313" key="2">
    <source>
        <dbReference type="Proteomes" id="UP000267003"/>
    </source>
</evidence>
<reference evidence="2" key="1">
    <citation type="submission" date="2018-09" db="EMBL/GenBank/DDBJ databases">
        <authorList>
            <person name="Livingstone P.G."/>
            <person name="Whitworth D.E."/>
        </authorList>
    </citation>
    <scope>NUCLEOTIDE SEQUENCE [LARGE SCALE GENOMIC DNA]</scope>
    <source>
        <strain evidence="2">AB050A</strain>
    </source>
</reference>
<evidence type="ECO:0000313" key="1">
    <source>
        <dbReference type="EMBL" id="RKH72961.1"/>
    </source>
</evidence>
<proteinExistence type="predicted"/>